<proteinExistence type="predicted"/>
<organism evidence="1">
    <name type="scientific">Arundo donax</name>
    <name type="common">Giant reed</name>
    <name type="synonym">Donax arundinaceus</name>
    <dbReference type="NCBI Taxonomy" id="35708"/>
    <lineage>
        <taxon>Eukaryota</taxon>
        <taxon>Viridiplantae</taxon>
        <taxon>Streptophyta</taxon>
        <taxon>Embryophyta</taxon>
        <taxon>Tracheophyta</taxon>
        <taxon>Spermatophyta</taxon>
        <taxon>Magnoliopsida</taxon>
        <taxon>Liliopsida</taxon>
        <taxon>Poales</taxon>
        <taxon>Poaceae</taxon>
        <taxon>PACMAD clade</taxon>
        <taxon>Arundinoideae</taxon>
        <taxon>Arundineae</taxon>
        <taxon>Arundo</taxon>
    </lineage>
</organism>
<name>A0A0A9TTB9_ARUDO</name>
<evidence type="ECO:0000313" key="1">
    <source>
        <dbReference type="EMBL" id="JAD84662.1"/>
    </source>
</evidence>
<reference evidence="1" key="1">
    <citation type="submission" date="2014-09" db="EMBL/GenBank/DDBJ databases">
        <authorList>
            <person name="Magalhaes I.L.F."/>
            <person name="Oliveira U."/>
            <person name="Santos F.R."/>
            <person name="Vidigal T.H.D.A."/>
            <person name="Brescovit A.D."/>
            <person name="Santos A.J."/>
        </authorList>
    </citation>
    <scope>NUCLEOTIDE SEQUENCE</scope>
    <source>
        <tissue evidence="1">Shoot tissue taken approximately 20 cm above the soil surface</tissue>
    </source>
</reference>
<reference evidence="1" key="2">
    <citation type="journal article" date="2015" name="Data Brief">
        <title>Shoot transcriptome of the giant reed, Arundo donax.</title>
        <authorList>
            <person name="Barrero R.A."/>
            <person name="Guerrero F.D."/>
            <person name="Moolhuijzen P."/>
            <person name="Goolsby J.A."/>
            <person name="Tidwell J."/>
            <person name="Bellgard S.E."/>
            <person name="Bellgard M.I."/>
        </authorList>
    </citation>
    <scope>NUCLEOTIDE SEQUENCE</scope>
    <source>
        <tissue evidence="1">Shoot tissue taken approximately 20 cm above the soil surface</tissue>
    </source>
</reference>
<accession>A0A0A9TTB9</accession>
<dbReference type="AlphaFoldDB" id="A0A0A9TTB9"/>
<dbReference type="EMBL" id="GBRH01213233">
    <property type="protein sequence ID" value="JAD84662.1"/>
    <property type="molecule type" value="Transcribed_RNA"/>
</dbReference>
<protein>
    <submittedName>
        <fullName evidence="1">Uncharacterized protein</fullName>
    </submittedName>
</protein>
<sequence length="95" mass="9559">MICNSSKLLSPALPSSLSMATALSGSPSRTTQSSSSSSWPPTGLAFFCSTGGEANSLIITRSLGLAAFCSTGGEDNSLIIMRSSICSLISSSSTS</sequence>